<reference evidence="6 7" key="1">
    <citation type="journal article" date="2013" name="Genome Biol.">
        <title>The genome sequence of the most widely cultivated cacao type and its use to identify candidate genes regulating pod color.</title>
        <authorList>
            <person name="Motamayor J.C."/>
            <person name="Mockaitis K."/>
            <person name="Schmutz J."/>
            <person name="Haiminen N."/>
            <person name="Iii D.L."/>
            <person name="Cornejo O."/>
            <person name="Findley S.D."/>
            <person name="Zheng P."/>
            <person name="Utro F."/>
            <person name="Royaert S."/>
            <person name="Saski C."/>
            <person name="Jenkins J."/>
            <person name="Podicheti R."/>
            <person name="Zhao M."/>
            <person name="Scheffler B.E."/>
            <person name="Stack J.C."/>
            <person name="Feltus F.A."/>
            <person name="Mustiga G.M."/>
            <person name="Amores F."/>
            <person name="Phillips W."/>
            <person name="Marelli J.P."/>
            <person name="May G.D."/>
            <person name="Shapiro H."/>
            <person name="Ma J."/>
            <person name="Bustamante C.D."/>
            <person name="Schnell R.J."/>
            <person name="Main D."/>
            <person name="Gilbert D."/>
            <person name="Parida L."/>
            <person name="Kuhn D.N."/>
        </authorList>
    </citation>
    <scope>NUCLEOTIDE SEQUENCE [LARGE SCALE GENOMIC DNA]</scope>
    <source>
        <strain evidence="7">cv. Matina 1-6</strain>
    </source>
</reference>
<dbReference type="CDD" id="cd03784">
    <property type="entry name" value="GT1_Gtf-like"/>
    <property type="match status" value="1"/>
</dbReference>
<dbReference type="PANTHER" id="PTHR48048:SF76">
    <property type="entry name" value="UDP-GLYCOSYLTRANSFERASE 708D1-LIKE"/>
    <property type="match status" value="1"/>
</dbReference>
<keyword evidence="7" id="KW-1185">Reference proteome</keyword>
<organism evidence="6 7">
    <name type="scientific">Theobroma cacao</name>
    <name type="common">Cacao</name>
    <name type="synonym">Cocoa</name>
    <dbReference type="NCBI Taxonomy" id="3641"/>
    <lineage>
        <taxon>Eukaryota</taxon>
        <taxon>Viridiplantae</taxon>
        <taxon>Streptophyta</taxon>
        <taxon>Embryophyta</taxon>
        <taxon>Tracheophyta</taxon>
        <taxon>Spermatophyta</taxon>
        <taxon>Magnoliopsida</taxon>
        <taxon>eudicotyledons</taxon>
        <taxon>Gunneridae</taxon>
        <taxon>Pentapetalae</taxon>
        <taxon>rosids</taxon>
        <taxon>malvids</taxon>
        <taxon>Malvales</taxon>
        <taxon>Malvaceae</taxon>
        <taxon>Byttnerioideae</taxon>
        <taxon>Theobroma</taxon>
    </lineage>
</organism>
<dbReference type="eggNOG" id="KOG1192">
    <property type="taxonomic scope" value="Eukaryota"/>
</dbReference>
<dbReference type="GO" id="GO:0035251">
    <property type="term" value="F:UDP-glucosyltransferase activity"/>
    <property type="evidence" value="ECO:0000318"/>
    <property type="project" value="GO_Central"/>
</dbReference>
<dbReference type="EMBL" id="CM001880">
    <property type="protein sequence ID" value="EOY01772.1"/>
    <property type="molecule type" value="Genomic_DNA"/>
</dbReference>
<accession>A0A061EAY9</accession>
<dbReference type="InterPro" id="IPR002213">
    <property type="entry name" value="UDP_glucos_trans"/>
</dbReference>
<dbReference type="PANTHER" id="PTHR48048">
    <property type="entry name" value="GLYCOSYLTRANSFERASE"/>
    <property type="match status" value="1"/>
</dbReference>
<dbReference type="InterPro" id="IPR035595">
    <property type="entry name" value="UDP_glycos_trans_CS"/>
</dbReference>
<dbReference type="Gene3D" id="3.40.50.2000">
    <property type="entry name" value="Glycogen Phosphorylase B"/>
    <property type="match status" value="2"/>
</dbReference>
<dbReference type="Pfam" id="PF00201">
    <property type="entry name" value="UDPGT"/>
    <property type="match status" value="1"/>
</dbReference>
<evidence type="ECO:0000256" key="3">
    <source>
        <dbReference type="ARBA" id="ARBA00022679"/>
    </source>
</evidence>
<evidence type="ECO:0000256" key="1">
    <source>
        <dbReference type="ARBA" id="ARBA00009995"/>
    </source>
</evidence>
<dbReference type="Gramene" id="EOY01771">
    <property type="protein sequence ID" value="EOY01771"/>
    <property type="gene ID" value="TCM_011599"/>
</dbReference>
<dbReference type="OMA" id="LCAYFPA"/>
<name>A0A061EAY9_THECC</name>
<proteinExistence type="inferred from homology"/>
<dbReference type="SUPFAM" id="SSF53756">
    <property type="entry name" value="UDP-Glycosyltransferase/glycogen phosphorylase"/>
    <property type="match status" value="1"/>
</dbReference>
<dbReference type="Proteomes" id="UP000026915">
    <property type="component" value="Chromosome 2"/>
</dbReference>
<dbReference type="Gramene" id="EOY01774">
    <property type="protein sequence ID" value="EOY01774"/>
    <property type="gene ID" value="TCM_011599"/>
</dbReference>
<dbReference type="EMBL" id="CM001880">
    <property type="protein sequence ID" value="EOY01776.1"/>
    <property type="molecule type" value="Genomic_DNA"/>
</dbReference>
<dbReference type="EMBL" id="CM001880">
    <property type="protein sequence ID" value="EOY01775.1"/>
    <property type="molecule type" value="Genomic_DNA"/>
</dbReference>
<dbReference type="Gramene" id="EOY01772">
    <property type="protein sequence ID" value="EOY01772"/>
    <property type="gene ID" value="TCM_011599"/>
</dbReference>
<dbReference type="Gramene" id="EOY01773">
    <property type="protein sequence ID" value="EOY01773"/>
    <property type="gene ID" value="TCM_011599"/>
</dbReference>
<dbReference type="EMBL" id="CM001880">
    <property type="protein sequence ID" value="EOY01773.1"/>
    <property type="molecule type" value="Genomic_DNA"/>
</dbReference>
<gene>
    <name evidence="6" type="ORF">TCM_011599</name>
</gene>
<evidence type="ECO:0000256" key="4">
    <source>
        <dbReference type="RuleBase" id="RU003718"/>
    </source>
</evidence>
<evidence type="ECO:0000313" key="7">
    <source>
        <dbReference type="Proteomes" id="UP000026915"/>
    </source>
</evidence>
<evidence type="ECO:0000313" key="6">
    <source>
        <dbReference type="EMBL" id="EOY01773.1"/>
    </source>
</evidence>
<keyword evidence="2 4" id="KW-0328">Glycosyltransferase</keyword>
<dbReference type="EMBL" id="CM001880">
    <property type="protein sequence ID" value="EOY01771.1"/>
    <property type="molecule type" value="Genomic_DNA"/>
</dbReference>
<dbReference type="EC" id="2.4.1.-" evidence="5"/>
<evidence type="ECO:0000256" key="2">
    <source>
        <dbReference type="ARBA" id="ARBA00022676"/>
    </source>
</evidence>
<sequence length="474" mass="52044">MSNSDGMHSHRHVALLPSSGMGHLLPFLRLAGSLISQRCQVTLITTHPIVSLAESQLISAFLSAFPQVSEKKFTLLPLDPLTANCNDPFKLQWETIRRSAHLLSPLLSSLSPPLSFIITDMTLMSSVVSVTANLCLPNYILFTTSARMFSLFAYFPSIAESKTDGGSSRFGDEIRVPGLGSPIPVSSLPSTLLDLNSFFTKNFSDNSRSIKNVNGVLINSFEGLEKQSLEMLTVGKAMEGLPPVFPVGPLLPLEFEGQSSFSPLKWLEGQKERSVVYVSFGSRTPMSKEQIRELGTGLVLSGYKFVWVVKSKVVDKEEDESLDEILGQELKEKVMNNGLVVKEWVNQWKILSHKAVGGFISHCGWNSVVEAAWHGVPVLGWPQHGDQMINAEVIEGGGWGLCMKSWGWVSDIVVKGEEIGDRIKELMGSETLKSTAARISEEARQAVGVGGSCENMLKELFQSWKKTEQDGIIN</sequence>
<dbReference type="EMBL" id="CM001880">
    <property type="protein sequence ID" value="EOY01774.1"/>
    <property type="molecule type" value="Genomic_DNA"/>
</dbReference>
<dbReference type="Gramene" id="EOY01775">
    <property type="protein sequence ID" value="EOY01775"/>
    <property type="gene ID" value="TCM_011599"/>
</dbReference>
<dbReference type="FunFam" id="3.40.50.2000:FF:000060">
    <property type="entry name" value="Glycosyltransferase"/>
    <property type="match status" value="1"/>
</dbReference>
<keyword evidence="3 4" id="KW-0808">Transferase</keyword>
<evidence type="ECO:0000256" key="5">
    <source>
        <dbReference type="RuleBase" id="RU362057"/>
    </source>
</evidence>
<dbReference type="PROSITE" id="PS00375">
    <property type="entry name" value="UDPGT"/>
    <property type="match status" value="1"/>
</dbReference>
<dbReference type="Gramene" id="EOY01776">
    <property type="protein sequence ID" value="EOY01776"/>
    <property type="gene ID" value="TCM_011599"/>
</dbReference>
<dbReference type="InParanoid" id="A0A061EAY9"/>
<comment type="similarity">
    <text evidence="1 4">Belongs to the UDP-glycosyltransferase family.</text>
</comment>
<protein>
    <recommendedName>
        <fullName evidence="5">Glycosyltransferase</fullName>
        <ecNumber evidence="5">2.4.1.-</ecNumber>
    </recommendedName>
</protein>
<dbReference type="AlphaFoldDB" id="A0A061EAY9"/>
<dbReference type="InterPro" id="IPR050481">
    <property type="entry name" value="UDP-glycosyltransf_plant"/>
</dbReference>
<dbReference type="HOGENOM" id="CLU_001724_3_1_1"/>